<keyword evidence="2" id="KW-1185">Reference proteome</keyword>
<reference evidence="1 2" key="1">
    <citation type="journal article" date="2021" name="Hortic Res">
        <title>High-quality reference genome and annotation aids understanding of berry development for evergreen blueberry (Vaccinium darrowii).</title>
        <authorList>
            <person name="Yu J."/>
            <person name="Hulse-Kemp A.M."/>
            <person name="Babiker E."/>
            <person name="Staton M."/>
        </authorList>
    </citation>
    <scope>NUCLEOTIDE SEQUENCE [LARGE SCALE GENOMIC DNA]</scope>
    <source>
        <strain evidence="2">cv. NJ 8807/NJ 8810</strain>
        <tissue evidence="1">Young leaf</tissue>
    </source>
</reference>
<proteinExistence type="predicted"/>
<dbReference type="EMBL" id="CM037151">
    <property type="protein sequence ID" value="KAH7843283.1"/>
    <property type="molecule type" value="Genomic_DNA"/>
</dbReference>
<comment type="caution">
    <text evidence="1">The sequence shown here is derived from an EMBL/GenBank/DDBJ whole genome shotgun (WGS) entry which is preliminary data.</text>
</comment>
<gene>
    <name evidence="1" type="ORF">Vadar_014753</name>
</gene>
<protein>
    <submittedName>
        <fullName evidence="1">Uncharacterized protein</fullName>
    </submittedName>
</protein>
<organism evidence="1 2">
    <name type="scientific">Vaccinium darrowii</name>
    <dbReference type="NCBI Taxonomy" id="229202"/>
    <lineage>
        <taxon>Eukaryota</taxon>
        <taxon>Viridiplantae</taxon>
        <taxon>Streptophyta</taxon>
        <taxon>Embryophyta</taxon>
        <taxon>Tracheophyta</taxon>
        <taxon>Spermatophyta</taxon>
        <taxon>Magnoliopsida</taxon>
        <taxon>eudicotyledons</taxon>
        <taxon>Gunneridae</taxon>
        <taxon>Pentapetalae</taxon>
        <taxon>asterids</taxon>
        <taxon>Ericales</taxon>
        <taxon>Ericaceae</taxon>
        <taxon>Vaccinioideae</taxon>
        <taxon>Vaccinieae</taxon>
        <taxon>Vaccinium</taxon>
    </lineage>
</organism>
<evidence type="ECO:0000313" key="2">
    <source>
        <dbReference type="Proteomes" id="UP000828048"/>
    </source>
</evidence>
<sequence length="306" mass="34499">MSGLIYVKEMATNAIESIKIEDDVEVEGVGDKFVWSKKNEAIFIEVMEEEVIPLGSRETGTFQKKSWPRMRKALTARTSYPYTKLQLRNKFNLLRTLHTKFVSLCSQTGVGWDAERNTITVDDDLWQKLFKAKHFKKKGFPHYAAMTRILGDTTTIGFNVHLSTQSPSGIDSADPSFDIKKEEDNDGLEVQEVSGKDKKEVSGKDKKEDFDMKALKITKPKESSKRRKSDSLFANLNASVSVIAESNKRNVDILEARHNAKSSSVTVTSQDHSDVDDLLMDKCMAVLNETEDLDGPSRILKLARRS</sequence>
<dbReference type="Proteomes" id="UP000828048">
    <property type="component" value="Chromosome 1"/>
</dbReference>
<evidence type="ECO:0000313" key="1">
    <source>
        <dbReference type="EMBL" id="KAH7843283.1"/>
    </source>
</evidence>
<name>A0ACB7XQT6_9ERIC</name>
<accession>A0ACB7XQT6</accession>